<dbReference type="PANTHER" id="PTHR42849:SF1">
    <property type="entry name" value="N-ACETYLNEURAMINATE LYASE"/>
    <property type="match status" value="1"/>
</dbReference>
<comment type="similarity">
    <text evidence="2">Belongs to the DapA family.</text>
</comment>
<feature type="active site" description="Proton donor/acceptor" evidence="3">
    <location>
        <position position="138"/>
    </location>
</feature>
<evidence type="ECO:0000313" key="6">
    <source>
        <dbReference type="Proteomes" id="UP000824128"/>
    </source>
</evidence>
<dbReference type="InterPro" id="IPR013785">
    <property type="entry name" value="Aldolase_TIM"/>
</dbReference>
<dbReference type="Pfam" id="PF00701">
    <property type="entry name" value="DHDPS"/>
    <property type="match status" value="1"/>
</dbReference>
<evidence type="ECO:0000256" key="2">
    <source>
        <dbReference type="PIRNR" id="PIRNR001365"/>
    </source>
</evidence>
<dbReference type="AlphaFoldDB" id="A0A9D1N4B7"/>
<keyword evidence="1 2" id="KW-0456">Lyase</keyword>
<name>A0A9D1N4B7_9FIRM</name>
<dbReference type="SUPFAM" id="SSF51569">
    <property type="entry name" value="Aldolase"/>
    <property type="match status" value="1"/>
</dbReference>
<accession>A0A9D1N4B7</accession>
<reference evidence="5" key="1">
    <citation type="submission" date="2020-10" db="EMBL/GenBank/DDBJ databases">
        <authorList>
            <person name="Gilroy R."/>
        </authorList>
    </citation>
    <scope>NUCLEOTIDE SEQUENCE</scope>
    <source>
        <strain evidence="5">ChiGjej2B2-16831</strain>
    </source>
</reference>
<feature type="binding site" evidence="4">
    <location>
        <position position="207"/>
    </location>
    <ligand>
        <name>pyruvate</name>
        <dbReference type="ChEBI" id="CHEBI:15361"/>
    </ligand>
</feature>
<evidence type="ECO:0000313" key="5">
    <source>
        <dbReference type="EMBL" id="HIU94671.1"/>
    </source>
</evidence>
<proteinExistence type="inferred from homology"/>
<comment type="caution">
    <text evidence="5">The sequence shown here is derived from an EMBL/GenBank/DDBJ whole genome shotgun (WGS) entry which is preliminary data.</text>
</comment>
<organism evidence="5 6">
    <name type="scientific">Candidatus Aphodomorpha intestinavium</name>
    <dbReference type="NCBI Taxonomy" id="2840672"/>
    <lineage>
        <taxon>Bacteria</taxon>
        <taxon>Bacillati</taxon>
        <taxon>Bacillota</taxon>
        <taxon>Clostridia</taxon>
        <taxon>Eubacteriales</taxon>
        <taxon>Candidatus Aphodomorpha</taxon>
    </lineage>
</organism>
<dbReference type="GO" id="GO:0008747">
    <property type="term" value="F:N-acetylneuraminate lyase activity"/>
    <property type="evidence" value="ECO:0007669"/>
    <property type="project" value="TreeGrafter"/>
</dbReference>
<dbReference type="Proteomes" id="UP000824128">
    <property type="component" value="Unassembled WGS sequence"/>
</dbReference>
<dbReference type="PANTHER" id="PTHR42849">
    <property type="entry name" value="N-ACETYLNEURAMINATE LYASE"/>
    <property type="match status" value="1"/>
</dbReference>
<sequence length="310" mass="33182">MQQRTFAGGVLVPACSPCDEQGAFLEDVYAALLEESLREPLDGAYLCGGTGDGMHMRLEERKAAIRTGVALCRQAGKRSLVQVGAPTMRDALELAAYAAECGADGISSVPLAGFPHAVQMQYYRALIKAGGGLPAILYYMPQPGASFTLGEVLETLSIEGVAGIKCSSDDLFFTEQLAAEKPAGSVLFSGKDEYLAPAVIHGAEGGIGVWATVFPRAYVAIFRYARAGKLAEAFALQRVLNALCCRVLRYGLLSGYAAIRHYLGLHERVFRAPQPQFDPDTYDGFIREAAPLIDQLRACPCPPEPKGDNA</sequence>
<protein>
    <submittedName>
        <fullName evidence="5">Dihydrodipicolinate synthase family protein</fullName>
    </submittedName>
</protein>
<dbReference type="GO" id="GO:0005829">
    <property type="term" value="C:cytosol"/>
    <property type="evidence" value="ECO:0007669"/>
    <property type="project" value="TreeGrafter"/>
</dbReference>
<evidence type="ECO:0000256" key="4">
    <source>
        <dbReference type="PIRSR" id="PIRSR001365-2"/>
    </source>
</evidence>
<feature type="active site" description="Schiff-base intermediate with substrate" evidence="3">
    <location>
        <position position="165"/>
    </location>
</feature>
<evidence type="ECO:0000256" key="3">
    <source>
        <dbReference type="PIRSR" id="PIRSR001365-1"/>
    </source>
</evidence>
<dbReference type="PIRSF" id="PIRSF001365">
    <property type="entry name" value="DHDPS"/>
    <property type="match status" value="1"/>
</dbReference>
<dbReference type="EMBL" id="DVNZ01000187">
    <property type="protein sequence ID" value="HIU94671.1"/>
    <property type="molecule type" value="Genomic_DNA"/>
</dbReference>
<dbReference type="GO" id="GO:0019262">
    <property type="term" value="P:N-acetylneuraminate catabolic process"/>
    <property type="evidence" value="ECO:0007669"/>
    <property type="project" value="TreeGrafter"/>
</dbReference>
<evidence type="ECO:0000256" key="1">
    <source>
        <dbReference type="ARBA" id="ARBA00023239"/>
    </source>
</evidence>
<dbReference type="Gene3D" id="3.20.20.70">
    <property type="entry name" value="Aldolase class I"/>
    <property type="match status" value="1"/>
</dbReference>
<dbReference type="SMART" id="SM01130">
    <property type="entry name" value="DHDPS"/>
    <property type="match status" value="1"/>
</dbReference>
<reference evidence="5" key="2">
    <citation type="journal article" date="2021" name="PeerJ">
        <title>Extensive microbial diversity within the chicken gut microbiome revealed by metagenomics and culture.</title>
        <authorList>
            <person name="Gilroy R."/>
            <person name="Ravi A."/>
            <person name="Getino M."/>
            <person name="Pursley I."/>
            <person name="Horton D.L."/>
            <person name="Alikhan N.F."/>
            <person name="Baker D."/>
            <person name="Gharbi K."/>
            <person name="Hall N."/>
            <person name="Watson M."/>
            <person name="Adriaenssens E.M."/>
            <person name="Foster-Nyarko E."/>
            <person name="Jarju S."/>
            <person name="Secka A."/>
            <person name="Antonio M."/>
            <person name="Oren A."/>
            <person name="Chaudhuri R.R."/>
            <person name="La Ragione R."/>
            <person name="Hildebrand F."/>
            <person name="Pallen M.J."/>
        </authorList>
    </citation>
    <scope>NUCLEOTIDE SEQUENCE</scope>
    <source>
        <strain evidence="5">ChiGjej2B2-16831</strain>
    </source>
</reference>
<feature type="binding site" evidence="4">
    <location>
        <position position="50"/>
    </location>
    <ligand>
        <name>pyruvate</name>
        <dbReference type="ChEBI" id="CHEBI:15361"/>
    </ligand>
</feature>
<gene>
    <name evidence="5" type="ORF">IAD24_05870</name>
</gene>
<dbReference type="InterPro" id="IPR002220">
    <property type="entry name" value="DapA-like"/>
</dbReference>